<dbReference type="PANTHER" id="PTHR13136:SF11">
    <property type="entry name" value="TESTIS-EXPRESSED PROTEIN 30"/>
    <property type="match status" value="1"/>
</dbReference>
<keyword evidence="3" id="KW-1185">Reference proteome</keyword>
<dbReference type="GO" id="GO:0016787">
    <property type="term" value="F:hydrolase activity"/>
    <property type="evidence" value="ECO:0007669"/>
    <property type="project" value="UniProtKB-KW"/>
</dbReference>
<dbReference type="InterPro" id="IPR026555">
    <property type="entry name" value="NSL3/Tex30"/>
</dbReference>
<evidence type="ECO:0000313" key="3">
    <source>
        <dbReference type="Proteomes" id="UP000279089"/>
    </source>
</evidence>
<reference evidence="3" key="1">
    <citation type="submission" date="2018-11" db="EMBL/GenBank/DDBJ databases">
        <title>Chitinophaga lutea sp.nov., isolate from arsenic contaminated soil.</title>
        <authorList>
            <person name="Zong Y."/>
        </authorList>
    </citation>
    <scope>NUCLEOTIDE SEQUENCE [LARGE SCALE GENOMIC DNA]</scope>
    <source>
        <strain evidence="3">YLT18</strain>
    </source>
</reference>
<feature type="domain" description="KANL3/Tex30 alpha/beta hydrolase-like" evidence="1">
    <location>
        <begin position="30"/>
        <end position="200"/>
    </location>
</feature>
<dbReference type="InterPro" id="IPR029058">
    <property type="entry name" value="AB_hydrolase_fold"/>
</dbReference>
<proteinExistence type="predicted"/>
<dbReference type="RefSeq" id="WP_120517084.1">
    <property type="nucleotide sequence ID" value="NZ_QXZY01000008.1"/>
</dbReference>
<dbReference type="Pfam" id="PF20408">
    <property type="entry name" value="Abhydrolase_11"/>
    <property type="match status" value="1"/>
</dbReference>
<dbReference type="Proteomes" id="UP000279089">
    <property type="component" value="Unassembled WGS sequence"/>
</dbReference>
<evidence type="ECO:0000313" key="2">
    <source>
        <dbReference type="EMBL" id="RPD40600.1"/>
    </source>
</evidence>
<organism evidence="2 3">
    <name type="scientific">Chitinophaga barathri</name>
    <dbReference type="NCBI Taxonomy" id="1647451"/>
    <lineage>
        <taxon>Bacteria</taxon>
        <taxon>Pseudomonadati</taxon>
        <taxon>Bacteroidota</taxon>
        <taxon>Chitinophagia</taxon>
        <taxon>Chitinophagales</taxon>
        <taxon>Chitinophagaceae</taxon>
        <taxon>Chitinophaga</taxon>
    </lineage>
</organism>
<dbReference type="EMBL" id="RMBX01000007">
    <property type="protein sequence ID" value="RPD40600.1"/>
    <property type="molecule type" value="Genomic_DNA"/>
</dbReference>
<protein>
    <submittedName>
        <fullName evidence="2">Alpha/beta hydrolase</fullName>
    </submittedName>
</protein>
<name>A0A3N4MKJ3_9BACT</name>
<gene>
    <name evidence="2" type="ORF">EG028_14980</name>
</gene>
<dbReference type="AlphaFoldDB" id="A0A3N4MKJ3"/>
<keyword evidence="2" id="KW-0378">Hydrolase</keyword>
<dbReference type="SUPFAM" id="SSF53474">
    <property type="entry name" value="alpha/beta-Hydrolases"/>
    <property type="match status" value="1"/>
</dbReference>
<dbReference type="OrthoDB" id="652634at2"/>
<accession>A0A3N4MKJ3</accession>
<comment type="caution">
    <text evidence="2">The sequence shown here is derived from an EMBL/GenBank/DDBJ whole genome shotgun (WGS) entry which is preliminary data.</text>
</comment>
<dbReference type="Gene3D" id="3.40.50.1820">
    <property type="entry name" value="alpha/beta hydrolase"/>
    <property type="match status" value="1"/>
</dbReference>
<dbReference type="InterPro" id="IPR046879">
    <property type="entry name" value="KANL3/Tex30_Abhydrolase"/>
</dbReference>
<sequence length="218" mass="23466">MSTKSIKIAVSPAIGKVSAKYIIPAEPSCILTLAHGAGAGMDHPFMETLSDALSKVGIATLRFNFPFMENKKGRPDSPAVAHATIAAAIKKARELQPDLPLFASGKSFGGRMSSQYLAEQTDSPVSGIIFYGFPLHPSGKPSTERADHLKALKIPMLFLQGSKDTLATWELIETVCGSLRKATLVKLEGADHSFKAGKKDVMSLLVDETKKWVDKVLK</sequence>
<evidence type="ECO:0000259" key="1">
    <source>
        <dbReference type="Pfam" id="PF20408"/>
    </source>
</evidence>
<dbReference type="PANTHER" id="PTHR13136">
    <property type="entry name" value="TESTIS DEVELOPMENT PROTEIN PRTD"/>
    <property type="match status" value="1"/>
</dbReference>